<dbReference type="RefSeq" id="XP_004852487.1">
    <property type="nucleotide sequence ID" value="XM_004852430.2"/>
</dbReference>
<gene>
    <name evidence="13" type="primary">Cdca5</name>
</gene>
<keyword evidence="12" id="KW-1185">Reference proteome</keyword>
<dbReference type="PANTHER" id="PTHR31092:SF2">
    <property type="entry name" value="SORORIN"/>
    <property type="match status" value="1"/>
</dbReference>
<keyword evidence="4" id="KW-0132">Cell division</keyword>
<dbReference type="InterPro" id="IPR057337">
    <property type="entry name" value="Sororin_C"/>
</dbReference>
<name>A0AAX6PI27_HETGA</name>
<evidence type="ECO:0000313" key="13">
    <source>
        <dbReference type="RefSeq" id="XP_004852487.1"/>
    </source>
</evidence>
<feature type="domain" description="Sororin-like middle region" evidence="10">
    <location>
        <begin position="88"/>
        <end position="212"/>
    </location>
</feature>
<evidence type="ECO:0000259" key="11">
    <source>
        <dbReference type="Pfam" id="PF25220"/>
    </source>
</evidence>
<evidence type="ECO:0000313" key="12">
    <source>
        <dbReference type="Proteomes" id="UP000694906"/>
    </source>
</evidence>
<keyword evidence="7" id="KW-0131">Cell cycle</keyword>
<dbReference type="InterPro" id="IPR057261">
    <property type="entry name" value="Sororin-like_M"/>
</dbReference>
<evidence type="ECO:0000256" key="9">
    <source>
        <dbReference type="SAM" id="MobiDB-lite"/>
    </source>
</evidence>
<dbReference type="GO" id="GO:0007064">
    <property type="term" value="P:mitotic sister chromatid cohesion"/>
    <property type="evidence" value="ECO:0007669"/>
    <property type="project" value="TreeGrafter"/>
</dbReference>
<evidence type="ECO:0000256" key="2">
    <source>
        <dbReference type="ARBA" id="ARBA00004286"/>
    </source>
</evidence>
<comment type="similarity">
    <text evidence="8">Belongs to the sororin family.</text>
</comment>
<dbReference type="Proteomes" id="UP000694906">
    <property type="component" value="Unplaced"/>
</dbReference>
<feature type="region of interest" description="Disordered" evidence="9">
    <location>
        <begin position="1"/>
        <end position="50"/>
    </location>
</feature>
<sequence length="249" mass="27442">MSRRRTRSGGAARRSEPRAPSPESLRRSQRKSGSVLPSVLPEICQKTPPAAPVRKPIVLKKIVAQAVEVPAVHSPRRSPRIAFFLGKENNPPLQEPRKEDLFKTCSVPATPATTPVLNPLNVQSNSKEGELDARYVEMSKKVRRSYSRLDTLGCASTSTPGLRSCFGFEDPEDLSGVSPVVHSKLTEVSKVPAKPWSPDTNLPGISPLVMKEKRKKKKVPEILKSELDEWAAAMNAEFEAAEQFDLLVE</sequence>
<dbReference type="Pfam" id="PF09666">
    <property type="entry name" value="Sororin_middle"/>
    <property type="match status" value="1"/>
</dbReference>
<dbReference type="GO" id="GO:0007080">
    <property type="term" value="P:mitotic metaphase chromosome alignment"/>
    <property type="evidence" value="ECO:0007669"/>
    <property type="project" value="TreeGrafter"/>
</dbReference>
<keyword evidence="3" id="KW-0158">Chromosome</keyword>
<accession>A0AAX6PI27</accession>
<reference evidence="13" key="1">
    <citation type="submission" date="2025-08" db="UniProtKB">
        <authorList>
            <consortium name="RefSeq"/>
        </authorList>
    </citation>
    <scope>IDENTIFICATION</scope>
</reference>
<dbReference type="Pfam" id="PF25220">
    <property type="entry name" value="Sororin_C"/>
    <property type="match status" value="1"/>
</dbReference>
<dbReference type="InterPro" id="IPR018605">
    <property type="entry name" value="Sororin"/>
</dbReference>
<feature type="domain" description="Sororin C-terminal region" evidence="11">
    <location>
        <begin position="226"/>
        <end position="249"/>
    </location>
</feature>
<dbReference type="PANTHER" id="PTHR31092">
    <property type="entry name" value="SORORIN"/>
    <property type="match status" value="1"/>
</dbReference>
<keyword evidence="5" id="KW-0498">Mitosis</keyword>
<dbReference type="GO" id="GO:0051301">
    <property type="term" value="P:cell division"/>
    <property type="evidence" value="ECO:0007669"/>
    <property type="project" value="UniProtKB-KW"/>
</dbReference>
<dbReference type="GO" id="GO:0005634">
    <property type="term" value="C:nucleus"/>
    <property type="evidence" value="ECO:0007669"/>
    <property type="project" value="UniProtKB-SubCell"/>
</dbReference>
<comment type="subcellular location">
    <subcellularLocation>
        <location evidence="2">Chromosome</location>
    </subcellularLocation>
    <subcellularLocation>
        <location evidence="1">Nucleus</location>
    </subcellularLocation>
</comment>
<dbReference type="AlphaFoldDB" id="A0AAX6PI27"/>
<dbReference type="GO" id="GO:0031536">
    <property type="term" value="P:positive regulation of exit from mitosis"/>
    <property type="evidence" value="ECO:0007669"/>
    <property type="project" value="TreeGrafter"/>
</dbReference>
<evidence type="ECO:0000256" key="8">
    <source>
        <dbReference type="ARBA" id="ARBA00093465"/>
    </source>
</evidence>
<keyword evidence="6" id="KW-0539">Nucleus</keyword>
<evidence type="ECO:0000256" key="6">
    <source>
        <dbReference type="ARBA" id="ARBA00023242"/>
    </source>
</evidence>
<dbReference type="GeneID" id="101701382"/>
<proteinExistence type="inferred from homology"/>
<dbReference type="GO" id="GO:0006302">
    <property type="term" value="P:double-strand break repair"/>
    <property type="evidence" value="ECO:0007669"/>
    <property type="project" value="TreeGrafter"/>
</dbReference>
<dbReference type="KEGG" id="hgl:101701382"/>
<evidence type="ECO:0000256" key="3">
    <source>
        <dbReference type="ARBA" id="ARBA00022454"/>
    </source>
</evidence>
<evidence type="ECO:0000256" key="1">
    <source>
        <dbReference type="ARBA" id="ARBA00004123"/>
    </source>
</evidence>
<evidence type="ECO:0000256" key="4">
    <source>
        <dbReference type="ARBA" id="ARBA00022618"/>
    </source>
</evidence>
<evidence type="ECO:0000256" key="7">
    <source>
        <dbReference type="ARBA" id="ARBA00023306"/>
    </source>
</evidence>
<dbReference type="GO" id="GO:0005694">
    <property type="term" value="C:chromosome"/>
    <property type="evidence" value="ECO:0007669"/>
    <property type="project" value="UniProtKB-SubCell"/>
</dbReference>
<protein>
    <submittedName>
        <fullName evidence="13">Sororin</fullName>
    </submittedName>
</protein>
<evidence type="ECO:0000259" key="10">
    <source>
        <dbReference type="Pfam" id="PF09666"/>
    </source>
</evidence>
<dbReference type="CTD" id="113130"/>
<organism evidence="12 13">
    <name type="scientific">Heterocephalus glaber</name>
    <name type="common">Naked mole rat</name>
    <dbReference type="NCBI Taxonomy" id="10181"/>
    <lineage>
        <taxon>Eukaryota</taxon>
        <taxon>Metazoa</taxon>
        <taxon>Chordata</taxon>
        <taxon>Craniata</taxon>
        <taxon>Vertebrata</taxon>
        <taxon>Euteleostomi</taxon>
        <taxon>Mammalia</taxon>
        <taxon>Eutheria</taxon>
        <taxon>Euarchontoglires</taxon>
        <taxon>Glires</taxon>
        <taxon>Rodentia</taxon>
        <taxon>Hystricomorpha</taxon>
        <taxon>Bathyergidae</taxon>
        <taxon>Heterocephalus</taxon>
    </lineage>
</organism>
<evidence type="ECO:0000256" key="5">
    <source>
        <dbReference type="ARBA" id="ARBA00022776"/>
    </source>
</evidence>